<dbReference type="Gene3D" id="3.40.50.150">
    <property type="entry name" value="Vaccinia Virus protein VP39"/>
    <property type="match status" value="1"/>
</dbReference>
<gene>
    <name evidence="1" type="ordered locus">Tcur_0345</name>
</gene>
<evidence type="ECO:0000313" key="1">
    <source>
        <dbReference type="EMBL" id="ACY95947.1"/>
    </source>
</evidence>
<accession>D1A2C7</accession>
<sequence>MVSAELPFSGVRTDIPSPARGYGWMLGGKDNYEADRQFVRQMLKNLPEALDAARENRLFLYRVVRHLAAEAGIRQFIDMGCGLPTDNNVHQVAQRFAPDSRVVYVDIDPIVLAHGRALLADDDSTTVIRADIRQVEEILDHPETKRLIDFDEPVAVLFLSVGHMLPDKDDPRRILQTVIDRIAPGGYIAFTQATSDDPAHRALMNSQLSAYGLTWQTRSPQEVQALLAGLEPVAPGLVDVNDWRPDPDQPPLPPRPRRAEALRRRLQAQQGRLRVRRPAAQARLITGPWQAHGGAGRAKARRRHRRLAERTRWMRFTAPDGRTSPEGG</sequence>
<evidence type="ECO:0008006" key="3">
    <source>
        <dbReference type="Google" id="ProtNLM"/>
    </source>
</evidence>
<evidence type="ECO:0000313" key="2">
    <source>
        <dbReference type="Proteomes" id="UP000001918"/>
    </source>
</evidence>
<dbReference type="SUPFAM" id="SSF53335">
    <property type="entry name" value="S-adenosyl-L-methionine-dependent methyltransferases"/>
    <property type="match status" value="1"/>
</dbReference>
<dbReference type="CDD" id="cd02440">
    <property type="entry name" value="AdoMet_MTases"/>
    <property type="match status" value="1"/>
</dbReference>
<name>D1A2C7_THECD</name>
<proteinExistence type="predicted"/>
<dbReference type="HOGENOM" id="CLU_067079_1_0_11"/>
<dbReference type="Proteomes" id="UP000001918">
    <property type="component" value="Chromosome"/>
</dbReference>
<organism evidence="1 2">
    <name type="scientific">Thermomonospora curvata (strain ATCC 19995 / DSM 43183 / JCM 3096 / KCTC 9072 / NBRC 15933 / NCIMB 10081 / Henssen B9)</name>
    <dbReference type="NCBI Taxonomy" id="471852"/>
    <lineage>
        <taxon>Bacteria</taxon>
        <taxon>Bacillati</taxon>
        <taxon>Actinomycetota</taxon>
        <taxon>Actinomycetes</taxon>
        <taxon>Streptosporangiales</taxon>
        <taxon>Thermomonosporaceae</taxon>
        <taxon>Thermomonospora</taxon>
    </lineage>
</organism>
<dbReference type="InterPro" id="IPR029063">
    <property type="entry name" value="SAM-dependent_MTases_sf"/>
</dbReference>
<dbReference type="InterPro" id="IPR006764">
    <property type="entry name" value="SAM_dep_MeTrfase_SAV2177_type"/>
</dbReference>
<dbReference type="KEGG" id="tcu:Tcur_0345"/>
<protein>
    <recommendedName>
        <fullName evidence="3">S-adenosyl methyltransferase</fullName>
    </recommendedName>
</protein>
<dbReference type="EMBL" id="CP001738">
    <property type="protein sequence ID" value="ACY95947.1"/>
    <property type="molecule type" value="Genomic_DNA"/>
</dbReference>
<dbReference type="Pfam" id="PF04672">
    <property type="entry name" value="Methyltransf_19"/>
    <property type="match status" value="1"/>
</dbReference>
<reference evidence="1 2" key="1">
    <citation type="journal article" date="2011" name="Stand. Genomic Sci.">
        <title>Complete genome sequence of Thermomonospora curvata type strain (B9).</title>
        <authorList>
            <person name="Chertkov O."/>
            <person name="Sikorski J."/>
            <person name="Nolan M."/>
            <person name="Lapidus A."/>
            <person name="Lucas S."/>
            <person name="Del Rio T.G."/>
            <person name="Tice H."/>
            <person name="Cheng J.F."/>
            <person name="Goodwin L."/>
            <person name="Pitluck S."/>
            <person name="Liolios K."/>
            <person name="Ivanova N."/>
            <person name="Mavromatis K."/>
            <person name="Mikhailova N."/>
            <person name="Ovchinnikova G."/>
            <person name="Pati A."/>
            <person name="Chen A."/>
            <person name="Palaniappan K."/>
            <person name="Djao O.D."/>
            <person name="Land M."/>
            <person name="Hauser L."/>
            <person name="Chang Y.J."/>
            <person name="Jeffries C.D."/>
            <person name="Brettin T."/>
            <person name="Han C."/>
            <person name="Detter J.C."/>
            <person name="Rohde M."/>
            <person name="Goker M."/>
            <person name="Woyke T."/>
            <person name="Bristow J."/>
            <person name="Eisen J.A."/>
            <person name="Markowitz V."/>
            <person name="Hugenholtz P."/>
            <person name="Klenk H.P."/>
            <person name="Kyrpides N.C."/>
        </authorList>
    </citation>
    <scope>NUCLEOTIDE SEQUENCE [LARGE SCALE GENOMIC DNA]</scope>
    <source>
        <strain evidence="2">ATCC 19995 / DSM 43183 / JCM 3096 / KCTC 9072 / NBRC 15933 / NCIMB 10081 / Henssen B9</strain>
    </source>
</reference>
<dbReference type="AlphaFoldDB" id="D1A2C7"/>
<keyword evidence="2" id="KW-1185">Reference proteome</keyword>
<dbReference type="STRING" id="471852.Tcur_0345"/>
<dbReference type="eggNOG" id="COG4106">
    <property type="taxonomic scope" value="Bacteria"/>
</dbReference>